<feature type="region of interest" description="Disordered" evidence="1">
    <location>
        <begin position="138"/>
        <end position="169"/>
    </location>
</feature>
<sequence>MAGKVDEAARYDGWLLRFAVGVNLVAQRAAEARARPARHERTADTPPKLTVKLIATRLSISTQQVNAYLGVGRVCVGVPLLPVLAILGVLELPQWTDVRHLFTKKGVERLRRNCSTTWKNAWAACRATVTRDATNERRIDGCGDSEEDSSSDGRRCSSSAHTGSTPTPVAPELLRHLVDHLEDTDTSSSDEHRHITSLDNLLRETVKRRFVLV</sequence>
<accession>A0A7S1VPE1</accession>
<evidence type="ECO:0000256" key="1">
    <source>
        <dbReference type="SAM" id="MobiDB-lite"/>
    </source>
</evidence>
<proteinExistence type="predicted"/>
<protein>
    <submittedName>
        <fullName evidence="2">Uncharacterized protein</fullName>
    </submittedName>
</protein>
<reference evidence="2" key="1">
    <citation type="submission" date="2021-01" db="EMBL/GenBank/DDBJ databases">
        <authorList>
            <person name="Corre E."/>
            <person name="Pelletier E."/>
            <person name="Niang G."/>
            <person name="Scheremetjew M."/>
            <person name="Finn R."/>
            <person name="Kale V."/>
            <person name="Holt S."/>
            <person name="Cochrane G."/>
            <person name="Meng A."/>
            <person name="Brown T."/>
            <person name="Cohen L."/>
        </authorList>
    </citation>
    <scope>NUCLEOTIDE SEQUENCE</scope>
    <source>
        <strain evidence="2">ATCC 50979</strain>
    </source>
</reference>
<gene>
    <name evidence="2" type="ORF">SSP0437_LOCUS11085</name>
</gene>
<organism evidence="2">
    <name type="scientific">Sexangularia sp. CB-2014</name>
    <dbReference type="NCBI Taxonomy" id="1486929"/>
    <lineage>
        <taxon>Eukaryota</taxon>
        <taxon>Amoebozoa</taxon>
        <taxon>Tubulinea</taxon>
        <taxon>Elardia</taxon>
        <taxon>Arcellinida</taxon>
        <taxon>Arcellinida incertae sedis</taxon>
        <taxon>Sexangularia</taxon>
    </lineage>
</organism>
<evidence type="ECO:0000313" key="2">
    <source>
        <dbReference type="EMBL" id="CAD9306866.1"/>
    </source>
</evidence>
<dbReference type="EMBL" id="HBGL01014192">
    <property type="protein sequence ID" value="CAD9306866.1"/>
    <property type="molecule type" value="Transcribed_RNA"/>
</dbReference>
<dbReference type="AlphaFoldDB" id="A0A7S1VPE1"/>
<name>A0A7S1VPE1_9EUKA</name>